<dbReference type="OrthoDB" id="7798282at2"/>
<name>A0A285D093_9RHOB</name>
<organism evidence="2 3">
    <name type="scientific">Cereibacter ovatus</name>
    <dbReference type="NCBI Taxonomy" id="439529"/>
    <lineage>
        <taxon>Bacteria</taxon>
        <taxon>Pseudomonadati</taxon>
        <taxon>Pseudomonadota</taxon>
        <taxon>Alphaproteobacteria</taxon>
        <taxon>Rhodobacterales</taxon>
        <taxon>Paracoccaceae</taxon>
        <taxon>Cereibacter</taxon>
    </lineage>
</organism>
<keyword evidence="3" id="KW-1185">Reference proteome</keyword>
<feature type="region of interest" description="Disordered" evidence="1">
    <location>
        <begin position="281"/>
        <end position="314"/>
    </location>
</feature>
<feature type="region of interest" description="Disordered" evidence="1">
    <location>
        <begin position="87"/>
        <end position="139"/>
    </location>
</feature>
<evidence type="ECO:0000256" key="1">
    <source>
        <dbReference type="SAM" id="MobiDB-lite"/>
    </source>
</evidence>
<dbReference type="PROSITE" id="PS51257">
    <property type="entry name" value="PROKAR_LIPOPROTEIN"/>
    <property type="match status" value="1"/>
</dbReference>
<dbReference type="RefSeq" id="WP_097031123.1">
    <property type="nucleotide sequence ID" value="NZ_OAOQ01000013.1"/>
</dbReference>
<feature type="compositionally biased region" description="Polar residues" evidence="1">
    <location>
        <begin position="166"/>
        <end position="178"/>
    </location>
</feature>
<feature type="region of interest" description="Disordered" evidence="1">
    <location>
        <begin position="156"/>
        <end position="217"/>
    </location>
</feature>
<reference evidence="3" key="1">
    <citation type="submission" date="2017-08" db="EMBL/GenBank/DDBJ databases">
        <authorList>
            <person name="Varghese N."/>
            <person name="Submissions S."/>
        </authorList>
    </citation>
    <scope>NUCLEOTIDE SEQUENCE [LARGE SCALE GENOMIC DNA]</scope>
    <source>
        <strain evidence="3">JA234</strain>
    </source>
</reference>
<protein>
    <recommendedName>
        <fullName evidence="4">Lipoprotein</fullName>
    </recommendedName>
</protein>
<feature type="region of interest" description="Disordered" evidence="1">
    <location>
        <begin position="399"/>
        <end position="433"/>
    </location>
</feature>
<evidence type="ECO:0008006" key="4">
    <source>
        <dbReference type="Google" id="ProtNLM"/>
    </source>
</evidence>
<feature type="compositionally biased region" description="Basic and acidic residues" evidence="1">
    <location>
        <begin position="190"/>
        <end position="203"/>
    </location>
</feature>
<proteinExistence type="predicted"/>
<evidence type="ECO:0000313" key="3">
    <source>
        <dbReference type="Proteomes" id="UP000219467"/>
    </source>
</evidence>
<feature type="compositionally biased region" description="Acidic residues" evidence="1">
    <location>
        <begin position="415"/>
        <end position="427"/>
    </location>
</feature>
<dbReference type="EMBL" id="OAOQ01000013">
    <property type="protein sequence ID" value="SNX72716.1"/>
    <property type="molecule type" value="Genomic_DNA"/>
</dbReference>
<dbReference type="Proteomes" id="UP000219467">
    <property type="component" value="Unassembled WGS sequence"/>
</dbReference>
<gene>
    <name evidence="2" type="ORF">SAMN05878503_11321</name>
</gene>
<sequence>MNGGSKILTVSYGAFSCTLEGFDDPFAAMKAIAEYFRDLAAEDRLFGAEPPQPDPDQLHRIAEAALNQRVEARPGNGTVILRAAADPAKGDGRAEQPATQEPVPAQTPPAAWIDPAATEGATHGPDLVSPPDRPAPIFGEPAADKAALAVARALATPASDTPGPDSHSTPDSRPQTLTPPAAIASDVLPEDVRDTPADLRPEDATDTAADWMPEDTAGDLSDAEEAALLAALEAPDETAAPHPADDAGLRALIARAQAEQTAEDACELSERLERARARVVRIKPEDAPGAGGAPARRPDGTASRQLAEATSEDAVERILDKASSEMRAPESRRRMSALAHLKAAVAATVAERLSGGNNHDGAAARLGAYRDDLARVVRPGTGAERTAPLMLVSEQRIDRPQADVAPPPAAMVAAPEDEDEDDDDPEDGAPIAEPGAFSAFVRRLGSQDLPELIEAAAAFSELVEGRPHVTRPHLMRYVACVAPEGTFSREAAMRSFGILLREGRLEKVRRGQFALAQGTETRATALRMLGASRTRPMA</sequence>
<accession>A0A285D093</accession>
<evidence type="ECO:0000313" key="2">
    <source>
        <dbReference type="EMBL" id="SNX72716.1"/>
    </source>
</evidence>
<dbReference type="AlphaFoldDB" id="A0A285D093"/>